<dbReference type="NCBIfam" id="NF033681">
    <property type="entry name" value="ExeM_NucH_DNase"/>
    <property type="match status" value="1"/>
</dbReference>
<dbReference type="SUPFAM" id="SSF74853">
    <property type="entry name" value="Lamin A/C globular tail domain"/>
    <property type="match status" value="1"/>
</dbReference>
<dbReference type="Pfam" id="PF03372">
    <property type="entry name" value="Exo_endo_phos"/>
    <property type="match status" value="1"/>
</dbReference>
<dbReference type="EMBL" id="JBDFRB010000007">
    <property type="protein sequence ID" value="MEN2744864.1"/>
    <property type="molecule type" value="Genomic_DNA"/>
</dbReference>
<name>A0ABU9X099_9MICC</name>
<dbReference type="PROSITE" id="PS51841">
    <property type="entry name" value="LTD"/>
    <property type="match status" value="1"/>
</dbReference>
<feature type="region of interest" description="Disordered" evidence="1">
    <location>
        <begin position="167"/>
        <end position="254"/>
    </location>
</feature>
<keyword evidence="4" id="KW-0255">Endonuclease</keyword>
<feature type="compositionally biased region" description="Polar residues" evidence="1">
    <location>
        <begin position="244"/>
        <end position="254"/>
    </location>
</feature>
<protein>
    <submittedName>
        <fullName evidence="4">ExeM/NucH family extracellular endonuclease</fullName>
    </submittedName>
</protein>
<gene>
    <name evidence="4" type="ORF">ABCQ75_09975</name>
</gene>
<evidence type="ECO:0000259" key="3">
    <source>
        <dbReference type="PROSITE" id="PS51841"/>
    </source>
</evidence>
<organism evidence="4 5">
    <name type="scientific">Sinomonas halotolerans</name>
    <dbReference type="NCBI Taxonomy" id="1644133"/>
    <lineage>
        <taxon>Bacteria</taxon>
        <taxon>Bacillati</taxon>
        <taxon>Actinomycetota</taxon>
        <taxon>Actinomycetes</taxon>
        <taxon>Micrococcales</taxon>
        <taxon>Micrococcaceae</taxon>
        <taxon>Sinomonas</taxon>
    </lineage>
</organism>
<dbReference type="Gene3D" id="3.60.10.10">
    <property type="entry name" value="Endonuclease/exonuclease/phosphatase"/>
    <property type="match status" value="1"/>
</dbReference>
<comment type="caution">
    <text evidence="4">The sequence shown here is derived from an EMBL/GenBank/DDBJ whole genome shotgun (WGS) entry which is preliminary data.</text>
</comment>
<evidence type="ECO:0000256" key="1">
    <source>
        <dbReference type="SAM" id="MobiDB-lite"/>
    </source>
</evidence>
<evidence type="ECO:0000256" key="2">
    <source>
        <dbReference type="SAM" id="SignalP"/>
    </source>
</evidence>
<reference evidence="4 5" key="1">
    <citation type="submission" date="2024-05" db="EMBL/GenBank/DDBJ databases">
        <title>Sinomonas sp. nov., isolated from a waste landfill.</title>
        <authorList>
            <person name="Zhao Y."/>
        </authorList>
    </citation>
    <scope>NUCLEOTIDE SEQUENCE [LARGE SCALE GENOMIC DNA]</scope>
    <source>
        <strain evidence="4 5">CCTCC AB2014300</strain>
    </source>
</reference>
<dbReference type="CDD" id="cd04486">
    <property type="entry name" value="YhcR_OBF_like"/>
    <property type="match status" value="1"/>
</dbReference>
<dbReference type="RefSeq" id="WP_345885184.1">
    <property type="nucleotide sequence ID" value="NZ_JBDFRB010000007.1"/>
</dbReference>
<dbReference type="PANTHER" id="PTHR42834">
    <property type="entry name" value="ENDONUCLEASE/EXONUCLEASE/PHOSPHATASE FAMILY PROTEIN (AFU_ORTHOLOGUE AFUA_3G09210)"/>
    <property type="match status" value="1"/>
</dbReference>
<feature type="domain" description="LTD" evidence="3">
    <location>
        <begin position="23"/>
        <end position="165"/>
    </location>
</feature>
<evidence type="ECO:0000313" key="5">
    <source>
        <dbReference type="Proteomes" id="UP001422074"/>
    </source>
</evidence>
<dbReference type="InterPro" id="IPR036691">
    <property type="entry name" value="Endo/exonu/phosph_ase_sf"/>
</dbReference>
<feature type="compositionally biased region" description="Polar residues" evidence="1">
    <location>
        <begin position="203"/>
        <end position="215"/>
    </location>
</feature>
<feature type="signal peptide" evidence="2">
    <location>
        <begin position="1"/>
        <end position="24"/>
    </location>
</feature>
<feature type="chain" id="PRO_5046553151" evidence="2">
    <location>
        <begin position="25"/>
        <end position="832"/>
    </location>
</feature>
<keyword evidence="4" id="KW-0540">Nuclease</keyword>
<dbReference type="InterPro" id="IPR036415">
    <property type="entry name" value="Lamin_tail_dom_sf"/>
</dbReference>
<accession>A0ABU9X099</accession>
<dbReference type="PANTHER" id="PTHR42834:SF1">
    <property type="entry name" value="ENDONUCLEASE_EXONUCLEASE_PHOSPHATASE FAMILY PROTEIN (AFU_ORTHOLOGUE AFUA_3G09210)"/>
    <property type="match status" value="1"/>
</dbReference>
<dbReference type="Pfam" id="PF00932">
    <property type="entry name" value="LTD"/>
    <property type="match status" value="1"/>
</dbReference>
<dbReference type="InterPro" id="IPR005135">
    <property type="entry name" value="Endo/exonuclease/phosphatase"/>
</dbReference>
<evidence type="ECO:0000313" key="4">
    <source>
        <dbReference type="EMBL" id="MEN2744864.1"/>
    </source>
</evidence>
<sequence>MDTIGRPATALALTLGLFAVPLLATEAAAAPAGDAVIINEAYVNGGSSNAPYRNKFVELYNTGSTPVSLEGWSIQYRSATGTSSPTAVAALSGTIAPKSFYLVQGSSNGSTGAALPAPDLASGALNFSGTKGTIVLAKSTAALSPLATGSVVNDSRVADLIGYGPTNTFETAAGPAPSSTSDPRSIDRTAHRDTDVNADDFALTSTVTPQNTSSPADDGGSGNPGPAPTPLPPDYRTIEDIQGTGDSSPLASSTVSTRGKVTAVYPSGGFNGYYIQTPGTGGTIDFGTHTASSGIFVSSSATVGQVKAGDHVQVRGTVQESFGLTQISVPAGGATVLPDAAPEVKGALVGLPAEPHREALEGMLVTPQGPFTVTDNYNLNKYGELGVTDGTSPLLSPTTQAEPGAAAAAAAASNSAHTVTLDDGSTTNFLSSATTKAIPLPWLTATDPVRVGSPVAFTTDVVFDYRNSLWKFQPLTQLTRDNAATVKPASFGATRPAAPAAVGGTVQIGTFNVLNYFTTTGDTLGNCTFYSDREGNPITVSGGCDARGAANAANLERQRAKIVAAVNKTTADVLALNEVENSLWFGKDRDDALSRLVLALNASAPGTWDYVRSPNARPGSEDVIRTAFIYRVAAVEPVGTSVILDDPAFSNARQPLAQSFKAKGAADSAKFLAIANHFKSKSGSGATGANADQGDGQGAYNADRVAQAKALVAFAAQQQAAQGTDKVFLLGDFNAYAKEDPVKEILAAGYSKTHPALGKQSYAFGGAVGSLDHVFASPAAASAVTGQDVWNINSPEPVAFEYSRYNYNATLFYAPDQYRASDHDPILVGANL</sequence>
<dbReference type="Proteomes" id="UP001422074">
    <property type="component" value="Unassembled WGS sequence"/>
</dbReference>
<dbReference type="InterPro" id="IPR001322">
    <property type="entry name" value="Lamin_tail_dom"/>
</dbReference>
<proteinExistence type="predicted"/>
<dbReference type="Gene3D" id="2.60.40.1260">
    <property type="entry name" value="Lamin Tail domain"/>
    <property type="match status" value="1"/>
</dbReference>
<keyword evidence="5" id="KW-1185">Reference proteome</keyword>
<dbReference type="CDD" id="cd10283">
    <property type="entry name" value="MnuA_DNase1-like"/>
    <property type="match status" value="1"/>
</dbReference>
<feature type="compositionally biased region" description="Basic and acidic residues" evidence="1">
    <location>
        <begin position="184"/>
        <end position="195"/>
    </location>
</feature>
<dbReference type="GO" id="GO:0004519">
    <property type="term" value="F:endonuclease activity"/>
    <property type="evidence" value="ECO:0007669"/>
    <property type="project" value="UniProtKB-KW"/>
</dbReference>
<dbReference type="SUPFAM" id="SSF56219">
    <property type="entry name" value="DNase I-like"/>
    <property type="match status" value="1"/>
</dbReference>
<keyword evidence="4" id="KW-0378">Hydrolase</keyword>
<dbReference type="InterPro" id="IPR047971">
    <property type="entry name" value="ExeM-like"/>
</dbReference>
<keyword evidence="2" id="KW-0732">Signal</keyword>